<dbReference type="PANTHER" id="PTHR35526:SF3">
    <property type="entry name" value="ANTI-SIGMA-F FACTOR RSBW"/>
    <property type="match status" value="1"/>
</dbReference>
<keyword evidence="2" id="KW-1185">Reference proteome</keyword>
<dbReference type="Gene3D" id="3.30.565.10">
    <property type="entry name" value="Histidine kinase-like ATPase, C-terminal domain"/>
    <property type="match status" value="1"/>
</dbReference>
<evidence type="ECO:0000313" key="1">
    <source>
        <dbReference type="EMBL" id="GAA1567615.1"/>
    </source>
</evidence>
<dbReference type="CDD" id="cd16936">
    <property type="entry name" value="HATPase_RsbW-like"/>
    <property type="match status" value="1"/>
</dbReference>
<gene>
    <name evidence="1" type="ORF">GCM10009827_106670</name>
</gene>
<dbReference type="InterPro" id="IPR036890">
    <property type="entry name" value="HATPase_C_sf"/>
</dbReference>
<dbReference type="SUPFAM" id="SSF55874">
    <property type="entry name" value="ATPase domain of HSP90 chaperone/DNA topoisomerase II/histidine kinase"/>
    <property type="match status" value="1"/>
</dbReference>
<evidence type="ECO:0000313" key="2">
    <source>
        <dbReference type="Proteomes" id="UP001501470"/>
    </source>
</evidence>
<evidence type="ECO:0008006" key="3">
    <source>
        <dbReference type="Google" id="ProtNLM"/>
    </source>
</evidence>
<sequence length="145" mass="15730">MDEERGEEATMVEEHGREARWSPARCDDVAVSAEARAWLRRVVPGLLDGPLRPCLLDDAELLLGELTANALQHAGGVERVAVCCTGRVLHIVVHDPAPVRPWRPPAADAVSERGRGTVLFGRLAVDWGVSTGPDDGKDVWLDIPL</sequence>
<organism evidence="1 2">
    <name type="scientific">Dactylosporangium maewongense</name>
    <dbReference type="NCBI Taxonomy" id="634393"/>
    <lineage>
        <taxon>Bacteria</taxon>
        <taxon>Bacillati</taxon>
        <taxon>Actinomycetota</taxon>
        <taxon>Actinomycetes</taxon>
        <taxon>Micromonosporales</taxon>
        <taxon>Micromonosporaceae</taxon>
        <taxon>Dactylosporangium</taxon>
    </lineage>
</organism>
<dbReference type="PANTHER" id="PTHR35526">
    <property type="entry name" value="ANTI-SIGMA-F FACTOR RSBW-RELATED"/>
    <property type="match status" value="1"/>
</dbReference>
<proteinExistence type="predicted"/>
<name>A0ABN2CZR9_9ACTN</name>
<dbReference type="Proteomes" id="UP001501470">
    <property type="component" value="Unassembled WGS sequence"/>
</dbReference>
<comment type="caution">
    <text evidence="1">The sequence shown here is derived from an EMBL/GenBank/DDBJ whole genome shotgun (WGS) entry which is preliminary data.</text>
</comment>
<reference evidence="1 2" key="1">
    <citation type="journal article" date="2019" name="Int. J. Syst. Evol. Microbiol.">
        <title>The Global Catalogue of Microorganisms (GCM) 10K type strain sequencing project: providing services to taxonomists for standard genome sequencing and annotation.</title>
        <authorList>
            <consortium name="The Broad Institute Genomics Platform"/>
            <consortium name="The Broad Institute Genome Sequencing Center for Infectious Disease"/>
            <person name="Wu L."/>
            <person name="Ma J."/>
        </authorList>
    </citation>
    <scope>NUCLEOTIDE SEQUENCE [LARGE SCALE GENOMIC DNA]</scope>
    <source>
        <strain evidence="1 2">JCM 15933</strain>
    </source>
</reference>
<protein>
    <recommendedName>
        <fullName evidence="3">ATP-binding protein</fullName>
    </recommendedName>
</protein>
<dbReference type="EMBL" id="BAAAQD010000039">
    <property type="protein sequence ID" value="GAA1567615.1"/>
    <property type="molecule type" value="Genomic_DNA"/>
</dbReference>
<accession>A0ABN2CZR9</accession>
<dbReference type="InterPro" id="IPR050267">
    <property type="entry name" value="Anti-sigma-factor_SerPK"/>
</dbReference>